<dbReference type="GO" id="GO:0008270">
    <property type="term" value="F:zinc ion binding"/>
    <property type="evidence" value="ECO:0007669"/>
    <property type="project" value="UniProtKB-KW"/>
</dbReference>
<evidence type="ECO:0000259" key="5">
    <source>
        <dbReference type="Pfam" id="PF10551"/>
    </source>
</evidence>
<feature type="domain" description="MULE transposase" evidence="5">
    <location>
        <begin position="221"/>
        <end position="316"/>
    </location>
</feature>
<keyword evidence="3" id="KW-0862">Zinc</keyword>
<dbReference type="PANTHER" id="PTHR47160">
    <property type="entry name" value="PUTATIVE-RELATED"/>
    <property type="match status" value="1"/>
</dbReference>
<name>A0A914W8X9_9BILA</name>
<reference evidence="7" key="1">
    <citation type="submission" date="2022-11" db="UniProtKB">
        <authorList>
            <consortium name="WormBaseParasite"/>
        </authorList>
    </citation>
    <scope>IDENTIFICATION</scope>
</reference>
<organism evidence="6 7">
    <name type="scientific">Plectus sambesii</name>
    <dbReference type="NCBI Taxonomy" id="2011161"/>
    <lineage>
        <taxon>Eukaryota</taxon>
        <taxon>Metazoa</taxon>
        <taxon>Ecdysozoa</taxon>
        <taxon>Nematoda</taxon>
        <taxon>Chromadorea</taxon>
        <taxon>Plectida</taxon>
        <taxon>Plectina</taxon>
        <taxon>Plectoidea</taxon>
        <taxon>Plectidae</taxon>
        <taxon>Plectus</taxon>
    </lineage>
</organism>
<evidence type="ECO:0000313" key="6">
    <source>
        <dbReference type="Proteomes" id="UP000887566"/>
    </source>
</evidence>
<evidence type="ECO:0000256" key="1">
    <source>
        <dbReference type="ARBA" id="ARBA00022723"/>
    </source>
</evidence>
<evidence type="ECO:0000256" key="2">
    <source>
        <dbReference type="ARBA" id="ARBA00022771"/>
    </source>
</evidence>
<evidence type="ECO:0000259" key="4">
    <source>
        <dbReference type="Pfam" id="PF04500"/>
    </source>
</evidence>
<dbReference type="PANTHER" id="PTHR47160:SF10">
    <property type="entry name" value="MULE TRANSPOSASE DOMAIN-CONTAINING PROTEIN"/>
    <property type="match status" value="1"/>
</dbReference>
<feature type="domain" description="FLYWCH-type" evidence="4">
    <location>
        <begin position="28"/>
        <end position="63"/>
    </location>
</feature>
<proteinExistence type="predicted"/>
<dbReference type="InterPro" id="IPR018289">
    <property type="entry name" value="MULE_transposase_dom"/>
</dbReference>
<sequence length="583" mass="67010">MLGEQMRLIKSSRTTNLEGPGGMIGDVGGYLFHFDKQSRNGERFYWVCAEWHKSKCQARVTMDVAFCITKDNLNIHPNHFASAAQVEAVEAKAGMKRQAIETMDPTSAVVQTIRQDTSIGAIVHLPTTTSAARAVRRWRTEALAAPALPTSLEDLVIPEMYQSYEKRNPMGVGTISTPFMAYDSADPDCGGVTGKDGGDRCIFFASEHALKLVGSAKELYADGTFSITPGLFHQFYTIHVRYGKTRHTIPCIFAFMANRRKQTYIRMFWWVKELCPRTERNLQTVMTDFEDAALGAFETVWPKVMVKACFFHLTQNQRKKIVDAGLKALVDNNADIPLQVRMLRAMAFVPIADLDEVWSELVEVLDPRLEPLITYFDKWYMGKTVARRHRSPRFPQELWNMYDRTRNGDPRTNNSVEAYHRSLNTHFGVDHPSMWVACDKLQRYQQKLDTDYEDLIAKRHPSTTRPSKKWMKAEERKLKCVADYEEQPNKMDYLPRETQKDFFGKKGISWHITHVIRHDQKEQKLKQRTLVHIFDREVQDADAVVAILKDVLHGLKREDVQNIVLRSDNAGWQVILRSHGRGH</sequence>
<dbReference type="InterPro" id="IPR007588">
    <property type="entry name" value="Znf_FLYWCH"/>
</dbReference>
<keyword evidence="2" id="KW-0863">Zinc-finger</keyword>
<dbReference type="Proteomes" id="UP000887566">
    <property type="component" value="Unplaced"/>
</dbReference>
<keyword evidence="6" id="KW-1185">Reference proteome</keyword>
<evidence type="ECO:0000256" key="3">
    <source>
        <dbReference type="ARBA" id="ARBA00022833"/>
    </source>
</evidence>
<dbReference type="Pfam" id="PF10551">
    <property type="entry name" value="MULE"/>
    <property type="match status" value="1"/>
</dbReference>
<dbReference type="WBParaSite" id="PSAMB.scaffold3488size18071.g21665.t1">
    <property type="protein sequence ID" value="PSAMB.scaffold3488size18071.g21665.t1"/>
    <property type="gene ID" value="PSAMB.scaffold3488size18071.g21665"/>
</dbReference>
<evidence type="ECO:0000313" key="7">
    <source>
        <dbReference type="WBParaSite" id="PSAMB.scaffold3488size18071.g21665.t1"/>
    </source>
</evidence>
<dbReference type="Pfam" id="PF04500">
    <property type="entry name" value="FLYWCH"/>
    <property type="match status" value="1"/>
</dbReference>
<protein>
    <submittedName>
        <fullName evidence="7">MULE transposase domain-containing protein</fullName>
    </submittedName>
</protein>
<accession>A0A914W8X9</accession>
<keyword evidence="1" id="KW-0479">Metal-binding</keyword>
<dbReference type="AlphaFoldDB" id="A0A914W8X9"/>
<dbReference type="Gene3D" id="2.20.25.240">
    <property type="match status" value="1"/>
</dbReference>